<dbReference type="GO" id="GO:0006974">
    <property type="term" value="P:DNA damage response"/>
    <property type="evidence" value="ECO:0007669"/>
    <property type="project" value="InterPro"/>
</dbReference>
<evidence type="ECO:0000256" key="1">
    <source>
        <dbReference type="SAM" id="MobiDB-lite"/>
    </source>
</evidence>
<gene>
    <name evidence="2" type="ORF">B296_00046229</name>
</gene>
<dbReference type="AlphaFoldDB" id="A0A426YBQ2"/>
<feature type="compositionally biased region" description="Low complexity" evidence="1">
    <location>
        <begin position="14"/>
        <end position="26"/>
    </location>
</feature>
<feature type="region of interest" description="Disordered" evidence="1">
    <location>
        <begin position="1"/>
        <end position="29"/>
    </location>
</feature>
<dbReference type="GO" id="GO:0005634">
    <property type="term" value="C:nucleus"/>
    <property type="evidence" value="ECO:0007669"/>
    <property type="project" value="InterPro"/>
</dbReference>
<dbReference type="EMBL" id="AMZH03013496">
    <property type="protein sequence ID" value="RRT49165.1"/>
    <property type="molecule type" value="Genomic_DNA"/>
</dbReference>
<reference evidence="2 3" key="1">
    <citation type="journal article" date="2014" name="Agronomy (Basel)">
        <title>A Draft Genome Sequence for Ensete ventricosum, the Drought-Tolerant Tree Against Hunger.</title>
        <authorList>
            <person name="Harrison J."/>
            <person name="Moore K.A."/>
            <person name="Paszkiewicz K."/>
            <person name="Jones T."/>
            <person name="Grant M."/>
            <person name="Ambacheew D."/>
            <person name="Muzemil S."/>
            <person name="Studholme D.J."/>
        </authorList>
    </citation>
    <scope>NUCLEOTIDE SEQUENCE [LARGE SCALE GENOMIC DNA]</scope>
</reference>
<dbReference type="GO" id="GO:0045892">
    <property type="term" value="P:negative regulation of DNA-templated transcription"/>
    <property type="evidence" value="ECO:0007669"/>
    <property type="project" value="InterPro"/>
</dbReference>
<dbReference type="GO" id="GO:0010113">
    <property type="term" value="P:negative regulation of systemic acquired resistance"/>
    <property type="evidence" value="ECO:0007669"/>
    <property type="project" value="TreeGrafter"/>
</dbReference>
<organism evidence="2 3">
    <name type="scientific">Ensete ventricosum</name>
    <name type="common">Abyssinian banana</name>
    <name type="synonym">Musa ensete</name>
    <dbReference type="NCBI Taxonomy" id="4639"/>
    <lineage>
        <taxon>Eukaryota</taxon>
        <taxon>Viridiplantae</taxon>
        <taxon>Streptophyta</taxon>
        <taxon>Embryophyta</taxon>
        <taxon>Tracheophyta</taxon>
        <taxon>Spermatophyta</taxon>
        <taxon>Magnoliopsida</taxon>
        <taxon>Liliopsida</taxon>
        <taxon>Zingiberales</taxon>
        <taxon>Musaceae</taxon>
        <taxon>Ensete</taxon>
    </lineage>
</organism>
<evidence type="ECO:0000313" key="2">
    <source>
        <dbReference type="EMBL" id="RRT49165.1"/>
    </source>
</evidence>
<dbReference type="PANTHER" id="PTHR37243">
    <property type="entry name" value="NEGATIVE REGULATOR OF SYSTEMIC ACQUIRED RESISTANCE SNI1"/>
    <property type="match status" value="1"/>
</dbReference>
<sequence length="89" mass="9941">MVNPNRKRGGNCSGGSSRENRSNNNNMDAWEENTMAILDSSGFKDSQDVHDDRLCFLEAVRSASLASEPSTAPSWYPLSLSPYAFRLRR</sequence>
<comment type="caution">
    <text evidence="2">The sequence shown here is derived from an EMBL/GenBank/DDBJ whole genome shotgun (WGS) entry which is preliminary data.</text>
</comment>
<dbReference type="PANTHER" id="PTHR37243:SF2">
    <property type="entry name" value="NEGATIVE REGULATOR OF SYSTEMIC ACQUIRED RESISTANCE SNI1"/>
    <property type="match status" value="1"/>
</dbReference>
<name>A0A426YBQ2_ENSVE</name>
<protein>
    <submittedName>
        <fullName evidence="2">Uncharacterized protein</fullName>
    </submittedName>
</protein>
<dbReference type="GO" id="GO:0030915">
    <property type="term" value="C:Smc5-Smc6 complex"/>
    <property type="evidence" value="ECO:0007669"/>
    <property type="project" value="InterPro"/>
</dbReference>
<accession>A0A426YBQ2</accession>
<proteinExistence type="predicted"/>
<dbReference type="GO" id="GO:0000976">
    <property type="term" value="F:transcription cis-regulatory region binding"/>
    <property type="evidence" value="ECO:0007669"/>
    <property type="project" value="TreeGrafter"/>
</dbReference>
<dbReference type="InterPro" id="IPR034561">
    <property type="entry name" value="SNI1"/>
</dbReference>
<dbReference type="Proteomes" id="UP000287651">
    <property type="component" value="Unassembled WGS sequence"/>
</dbReference>
<evidence type="ECO:0000313" key="3">
    <source>
        <dbReference type="Proteomes" id="UP000287651"/>
    </source>
</evidence>